<keyword evidence="3" id="KW-1185">Reference proteome</keyword>
<dbReference type="Proteomes" id="UP000095192">
    <property type="component" value="Unassembled WGS sequence"/>
</dbReference>
<dbReference type="VEuPathDB" id="ToxoDB:cyc_05601"/>
<gene>
    <name evidence="2" type="ORF">cyc_05601</name>
</gene>
<feature type="region of interest" description="Disordered" evidence="1">
    <location>
        <begin position="325"/>
        <end position="358"/>
    </location>
</feature>
<dbReference type="InParanoid" id="A0A1D3CR78"/>
<reference evidence="2 3" key="1">
    <citation type="journal article" date="2016" name="BMC Genomics">
        <title>Comparative genomics reveals Cyclospora cayetanensis possesses coccidia-like metabolism and invasion components but unique surface antigens.</title>
        <authorList>
            <person name="Liu S."/>
            <person name="Wang L."/>
            <person name="Zheng H."/>
            <person name="Xu Z."/>
            <person name="Roellig D.M."/>
            <person name="Li N."/>
            <person name="Frace M.A."/>
            <person name="Tang K."/>
            <person name="Arrowood M.J."/>
            <person name="Moss D.M."/>
            <person name="Zhang L."/>
            <person name="Feng Y."/>
            <person name="Xiao L."/>
        </authorList>
    </citation>
    <scope>NUCLEOTIDE SEQUENCE [LARGE SCALE GENOMIC DNA]</scope>
    <source>
        <strain evidence="2 3">CHN_HEN01</strain>
    </source>
</reference>
<name>A0A1D3CR78_9EIME</name>
<organism evidence="2 3">
    <name type="scientific">Cyclospora cayetanensis</name>
    <dbReference type="NCBI Taxonomy" id="88456"/>
    <lineage>
        <taxon>Eukaryota</taxon>
        <taxon>Sar</taxon>
        <taxon>Alveolata</taxon>
        <taxon>Apicomplexa</taxon>
        <taxon>Conoidasida</taxon>
        <taxon>Coccidia</taxon>
        <taxon>Eucoccidiorida</taxon>
        <taxon>Eimeriorina</taxon>
        <taxon>Eimeriidae</taxon>
        <taxon>Cyclospora</taxon>
    </lineage>
</organism>
<feature type="compositionally biased region" description="Basic residues" evidence="1">
    <location>
        <begin position="64"/>
        <end position="76"/>
    </location>
</feature>
<protein>
    <submittedName>
        <fullName evidence="2">Uncharacterized protein</fullName>
    </submittedName>
</protein>
<proteinExistence type="predicted"/>
<comment type="caution">
    <text evidence="2">The sequence shown here is derived from an EMBL/GenBank/DDBJ whole genome shotgun (WGS) entry which is preliminary data.</text>
</comment>
<feature type="compositionally biased region" description="Basic and acidic residues" evidence="1">
    <location>
        <begin position="338"/>
        <end position="347"/>
    </location>
</feature>
<feature type="compositionally biased region" description="Basic and acidic residues" evidence="1">
    <location>
        <begin position="506"/>
        <end position="516"/>
    </location>
</feature>
<feature type="compositionally biased region" description="Basic residues" evidence="1">
    <location>
        <begin position="517"/>
        <end position="532"/>
    </location>
</feature>
<sequence>MALQGSSTHTQRHFAECYTVMKSDSSPSQRIIQSECSARQFLLGFLSTAAAAAPKVTLTSSNPPRRHSSYHQRPRRPLLATSGTTVGIAAAGSANTATTDSLPIRPQEEDSSKQHVKVSASEAAAVAAKAAEDAKTAFVLDASVFGGASPFAAQPLGYQDVMRGYDSESAESSASAAATAGRGTEALPPTDTDMRIFSSFDYETYFGPGVRYEPIRDGFLVFPPLYPDRVFILQASEHPLLQQQRQQQQQEEEPGPEWLRVTPDAKVKRAAAALPGADGYGAPEFELGGPHGATGAPGLIPERSPSYVNPRNPFLRTGRLMEYERREADSGPQQRQKWGMDDVKGDIPRGPQGAPNDRFKELVDSVDWTREHPTLVDKNHYKRSFLETGIGDPNRNTDSYFDPQFFGAVEGPPYAADAGSSFSWALYWVPWLAKKHIRGGQPIKSDCFSLGGIDPLQLWFYPDGTPESLPGFCSLKLITRPGWHLPFPVTFWVQGAPALPHFQRQKRQEWRQQEHQQHKRAQSRRTTSKGSHKAQPVAPHHDLSRPSRVSVGPIWRETAECVAYCSSFCRLLDKGSYQVSMSPPPLPPSELPSEAVAIHFNPETDVVLDAFGGVQVGVAVGDQEWEWDGGAVDYEQWLKRQSAYPDDNELEQTLPPESATPQPPLNPPFISPPSLLVPHSLPVSFSF</sequence>
<feature type="region of interest" description="Disordered" evidence="1">
    <location>
        <begin position="647"/>
        <end position="671"/>
    </location>
</feature>
<evidence type="ECO:0000313" key="3">
    <source>
        <dbReference type="Proteomes" id="UP000095192"/>
    </source>
</evidence>
<feature type="region of interest" description="Disordered" evidence="1">
    <location>
        <begin position="93"/>
        <end position="115"/>
    </location>
</feature>
<dbReference type="VEuPathDB" id="ToxoDB:LOC34621931"/>
<evidence type="ECO:0000313" key="2">
    <source>
        <dbReference type="EMBL" id="OEH73694.1"/>
    </source>
</evidence>
<evidence type="ECO:0000256" key="1">
    <source>
        <dbReference type="SAM" id="MobiDB-lite"/>
    </source>
</evidence>
<accession>A0A1D3CR78</accession>
<dbReference type="AlphaFoldDB" id="A0A1D3CR78"/>
<feature type="compositionally biased region" description="Pro residues" evidence="1">
    <location>
        <begin position="661"/>
        <end position="671"/>
    </location>
</feature>
<feature type="region of interest" description="Disordered" evidence="1">
    <location>
        <begin position="503"/>
        <end position="546"/>
    </location>
</feature>
<dbReference type="EMBL" id="JROU02002252">
    <property type="protein sequence ID" value="OEH73694.1"/>
    <property type="molecule type" value="Genomic_DNA"/>
</dbReference>
<feature type="region of interest" description="Disordered" evidence="1">
    <location>
        <begin position="56"/>
        <end position="81"/>
    </location>
</feature>